<dbReference type="EMBL" id="CP130946">
    <property type="protein sequence ID" value="XRP73638.1"/>
    <property type="molecule type" value="Genomic_DNA"/>
</dbReference>
<name>A0ACD5IIQ8_9PROT</name>
<keyword evidence="2" id="KW-1185">Reference proteome</keyword>
<organism evidence="1 2">
    <name type="scientific">Acidithiobacillus ferruginosus</name>
    <dbReference type="NCBI Taxonomy" id="3063951"/>
    <lineage>
        <taxon>Bacteria</taxon>
        <taxon>Pseudomonadati</taxon>
        <taxon>Pseudomonadota</taxon>
        <taxon>Acidithiobacillia</taxon>
        <taxon>Acidithiobacillales</taxon>
        <taxon>Acidithiobacillaceae</taxon>
        <taxon>Acidithiobacillus</taxon>
    </lineage>
</organism>
<protein>
    <submittedName>
        <fullName evidence="1">Cation diffusion facilitator family transporter</fullName>
    </submittedName>
</protein>
<reference evidence="1 2" key="1">
    <citation type="journal article" date="2021" name="ISME J.">
        <title>Genomic evolution of the class Acidithiobacillia: deep-branching Proteobacteria living in extreme acidic conditions.</title>
        <authorList>
            <person name="Moya-Beltran A."/>
            <person name="Beard S."/>
            <person name="Rojas-Villalobos C."/>
            <person name="Issotta F."/>
            <person name="Gallardo Y."/>
            <person name="Ulloa R."/>
            <person name="Giaveno A."/>
            <person name="Degli Esposti M."/>
            <person name="Johnson D.B."/>
            <person name="Quatrini R."/>
        </authorList>
    </citation>
    <scope>NUCLEOTIDE SEQUENCE [LARGE SCALE GENOMIC DNA]</scope>
    <source>
        <strain evidence="1 2">CF3</strain>
    </source>
</reference>
<accession>A0ACD5IIQ8</accession>
<dbReference type="Proteomes" id="UP001196097">
    <property type="component" value="Chromosome"/>
</dbReference>
<sequence>MERSGGVARCRYSDRERFGVVAEGISRAERGRQNMRVTLAGAGTNVVLFFVKLAGGILGHSNALVADAVHSLSDLLSDLGLVFAMRFSSQPPDQEHPYGHERFETLAALATGTLLAINGAGIGYEAVQRLIIGHYGMPDFWTLYIAAFAIVAKETLYQITIRVARRTRSAALRVNAWDHRTDAISSVIVLIGIGGSLLGAPYLDSVVALIVALMVLRIGLVTGWEAVQELADRGLGDEALAHIREVILGCEGVRDLHMLKTRKIGHQALAEVHLQVPPTLSVSEGHQIAERVRTTLLRQVDDLADATIHIDSENDAEGGVLLSPRSDIEVVVRERLQTLGLPAAEQMTLHYLRGGMVICLRYALPSSATFASLQETETQIQEALRGHVPGLQEVDVVWCLAGSQFLSSGAP</sequence>
<gene>
    <name evidence="1" type="ORF">HF292_003050</name>
</gene>
<proteinExistence type="predicted"/>
<evidence type="ECO:0000313" key="1">
    <source>
        <dbReference type="EMBL" id="XRP73638.1"/>
    </source>
</evidence>
<evidence type="ECO:0000313" key="2">
    <source>
        <dbReference type="Proteomes" id="UP001196097"/>
    </source>
</evidence>